<dbReference type="STRING" id="1236517.ADJ77_00910"/>
<dbReference type="Proteomes" id="UP000682005">
    <property type="component" value="Chromosome 1"/>
</dbReference>
<protein>
    <submittedName>
        <fullName evidence="1">XRE family transcriptional regulator</fullName>
    </submittedName>
</protein>
<keyword evidence="4" id="KW-1185">Reference proteome</keyword>
<reference evidence="1 3" key="1">
    <citation type="submission" date="2015-07" db="EMBL/GenBank/DDBJ databases">
        <authorList>
            <person name="Noorani M."/>
        </authorList>
    </citation>
    <scope>NUCLEOTIDE SEQUENCE [LARGE SCALE GENOMIC DNA]</scope>
    <source>
        <strain evidence="1 3">W1435</strain>
    </source>
</reference>
<dbReference type="EMBL" id="CP012074">
    <property type="protein sequence ID" value="AKU68458.1"/>
    <property type="molecule type" value="Genomic_DNA"/>
</dbReference>
<proteinExistence type="predicted"/>
<dbReference type="EMBL" id="CP072370">
    <property type="protein sequence ID" value="QUB87409.1"/>
    <property type="molecule type" value="Genomic_DNA"/>
</dbReference>
<gene>
    <name evidence="1" type="ORF">ADJ77_00910</name>
    <name evidence="2" type="ORF">J5A51_08065</name>
</gene>
<sequence length="485" mass="55388">MKLNKDIRLLLATAAVGLLFGSCSNDQVDDFFKKIVQAPPSSIERDVKGHEQIYAVHAILRMGYKGGMIGVGPDGNDSVRAYNTYHLVSGETSIPVMQEIDIAKNDEGQMTITTERDCFDVIASDDIYYGLELKYYDQNGMLINHQFSGYPFTKDKEGYNIPDEDNATLLVHQHFFGIGNASLNKAVADSTAGRRGQEVRGLQMAYPRSLASMPTYYDRYTFRMKDGNPEPATKFSTSNIYAPDGFVLGQNQVPFNSELAWKAIEVSGKPEALQPYTFDGKTYHLFKTIDQMELNKITPEVFTYEYRDTDPVEEELGKLFTEAYNDDFTDPDTEAPRQRYGHTVGFLRQKRSLDFGSDMDRLGFKGIMQFHKSDIAFQLQVRICHILNKGQQHVGESEKPAKYCNTNNSEHSFLWDFNQLQPGWDSFDIDYPLSVRVIANTKDGEDKCFEDVRRFYPAADKAQLWRMLTQPQDFFTQYRQNVVLM</sequence>
<dbReference type="KEGG" id="pfus:ADJ77_00910"/>
<evidence type="ECO:0000313" key="3">
    <source>
        <dbReference type="Proteomes" id="UP000060345"/>
    </source>
</evidence>
<evidence type="ECO:0000313" key="1">
    <source>
        <dbReference type="EMBL" id="AKU68458.1"/>
    </source>
</evidence>
<dbReference type="RefSeq" id="WP_050695929.1">
    <property type="nucleotide sequence ID" value="NZ_CP012074.1"/>
</dbReference>
<organism evidence="1 3">
    <name type="scientific">Prevotella fusca JCM 17724</name>
    <dbReference type="NCBI Taxonomy" id="1236517"/>
    <lineage>
        <taxon>Bacteria</taxon>
        <taxon>Pseudomonadati</taxon>
        <taxon>Bacteroidota</taxon>
        <taxon>Bacteroidia</taxon>
        <taxon>Bacteroidales</taxon>
        <taxon>Prevotellaceae</taxon>
        <taxon>Prevotella</taxon>
    </lineage>
</organism>
<reference evidence="2 4" key="2">
    <citation type="submission" date="2021-03" db="EMBL/GenBank/DDBJ databases">
        <title>Human Oral Microbial Genomes.</title>
        <authorList>
            <person name="Johnston C.D."/>
            <person name="Chen T."/>
            <person name="Dewhirst F.E."/>
        </authorList>
    </citation>
    <scope>NUCLEOTIDE SEQUENCE [LARGE SCALE GENOMIC DNA]</scope>
    <source>
        <strain evidence="2 4">W1435</strain>
    </source>
</reference>
<dbReference type="Proteomes" id="UP000060345">
    <property type="component" value="Chromosome 1"/>
</dbReference>
<dbReference type="AlphaFoldDB" id="A0A0K1NHU9"/>
<name>A0A0K1NHU9_9BACT</name>
<evidence type="ECO:0000313" key="4">
    <source>
        <dbReference type="Proteomes" id="UP000682005"/>
    </source>
</evidence>
<dbReference type="PROSITE" id="PS51257">
    <property type="entry name" value="PROKAR_LIPOPROTEIN"/>
    <property type="match status" value="1"/>
</dbReference>
<evidence type="ECO:0000313" key="2">
    <source>
        <dbReference type="EMBL" id="QUB87409.1"/>
    </source>
</evidence>
<accession>A0A0K1NHU9</accession>